<proteinExistence type="predicted"/>
<feature type="domain" description="Prolyl 4-hydroxylase alpha subunit" evidence="6">
    <location>
        <begin position="10"/>
        <end position="178"/>
    </location>
</feature>
<organism evidence="7 8">
    <name type="scientific">Pelomonas parva</name>
    <dbReference type="NCBI Taxonomy" id="3299032"/>
    <lineage>
        <taxon>Bacteria</taxon>
        <taxon>Pseudomonadati</taxon>
        <taxon>Pseudomonadota</taxon>
        <taxon>Betaproteobacteria</taxon>
        <taxon>Burkholderiales</taxon>
        <taxon>Sphaerotilaceae</taxon>
        <taxon>Roseateles</taxon>
    </lineage>
</organism>
<evidence type="ECO:0000256" key="3">
    <source>
        <dbReference type="ARBA" id="ARBA00022964"/>
    </source>
</evidence>
<dbReference type="EC" id="1.14.11.-" evidence="7"/>
<keyword evidence="3" id="KW-0223">Dioxygenase</keyword>
<dbReference type="InterPro" id="IPR044862">
    <property type="entry name" value="Pro_4_hyd_alph_FE2OG_OXY"/>
</dbReference>
<dbReference type="InterPro" id="IPR045054">
    <property type="entry name" value="P4HA-like"/>
</dbReference>
<keyword evidence="4 7" id="KW-0560">Oxidoreductase</keyword>
<dbReference type="Gene3D" id="2.60.120.620">
    <property type="entry name" value="q2cbj1_9rhob like domain"/>
    <property type="match status" value="1"/>
</dbReference>
<evidence type="ECO:0000256" key="5">
    <source>
        <dbReference type="ARBA" id="ARBA00023004"/>
    </source>
</evidence>
<dbReference type="InterPro" id="IPR006620">
    <property type="entry name" value="Pro_4_hyd_alph"/>
</dbReference>
<dbReference type="PANTHER" id="PTHR10869:SF246">
    <property type="entry name" value="TRANSMEMBRANE PROLYL 4-HYDROXYLASE"/>
    <property type="match status" value="1"/>
</dbReference>
<dbReference type="Proteomes" id="UP001606210">
    <property type="component" value="Unassembled WGS sequence"/>
</dbReference>
<comment type="cofactor">
    <cofactor evidence="1">
        <name>L-ascorbate</name>
        <dbReference type="ChEBI" id="CHEBI:38290"/>
    </cofactor>
</comment>
<comment type="caution">
    <text evidence="7">The sequence shown here is derived from an EMBL/GenBank/DDBJ whole genome shotgun (WGS) entry which is preliminary data.</text>
</comment>
<name>A0ABW7EW47_9BURK</name>
<reference evidence="7 8" key="1">
    <citation type="submission" date="2024-08" db="EMBL/GenBank/DDBJ databases">
        <authorList>
            <person name="Lu H."/>
        </authorList>
    </citation>
    <scope>NUCLEOTIDE SEQUENCE [LARGE SCALE GENOMIC DNA]</scope>
    <source>
        <strain evidence="7 8">LYH14W</strain>
    </source>
</reference>
<evidence type="ECO:0000259" key="6">
    <source>
        <dbReference type="SMART" id="SM00702"/>
    </source>
</evidence>
<protein>
    <submittedName>
        <fullName evidence="7">Prolyl hydroxylase family protein</fullName>
        <ecNumber evidence="7">1.14.11.-</ecNumber>
    </submittedName>
</protein>
<dbReference type="SMART" id="SM00702">
    <property type="entry name" value="P4Hc"/>
    <property type="match status" value="1"/>
</dbReference>
<evidence type="ECO:0000313" key="7">
    <source>
        <dbReference type="EMBL" id="MFG6428568.1"/>
    </source>
</evidence>
<dbReference type="RefSeq" id="WP_394475500.1">
    <property type="nucleotide sequence ID" value="NZ_JBIGHV010000001.1"/>
</dbReference>
<gene>
    <name evidence="7" type="ORF">ACG00Y_01505</name>
</gene>
<evidence type="ECO:0000256" key="4">
    <source>
        <dbReference type="ARBA" id="ARBA00023002"/>
    </source>
</evidence>
<keyword evidence="5" id="KW-0408">Iron</keyword>
<evidence type="ECO:0000256" key="1">
    <source>
        <dbReference type="ARBA" id="ARBA00001961"/>
    </source>
</evidence>
<dbReference type="EMBL" id="JBIGHV010000001">
    <property type="protein sequence ID" value="MFG6428568.1"/>
    <property type="molecule type" value="Genomic_DNA"/>
</dbReference>
<accession>A0ABW7EW47</accession>
<keyword evidence="2" id="KW-0479">Metal-binding</keyword>
<sequence length="183" mass="20507">MSMTTVRHSERVFSVPGFLAPGECAELIALAEQAGFDAAAVRTEEGQRAMPRVRNNARTIIDSSPWTKELWGRLLRVELPVIEGQSATGLPRSLRFYKYVPGQRFKMHKDGPWREDGRVSQLTFLVYLNDGFTGGCTDFRSFAVQPNAGTALLFLHDTWHEGAEIIEGTKYVLRSDVLYSPLS</sequence>
<dbReference type="GO" id="GO:0016491">
    <property type="term" value="F:oxidoreductase activity"/>
    <property type="evidence" value="ECO:0007669"/>
    <property type="project" value="UniProtKB-KW"/>
</dbReference>
<evidence type="ECO:0000256" key="2">
    <source>
        <dbReference type="ARBA" id="ARBA00022723"/>
    </source>
</evidence>
<dbReference type="PANTHER" id="PTHR10869">
    <property type="entry name" value="PROLYL 4-HYDROXYLASE ALPHA SUBUNIT"/>
    <property type="match status" value="1"/>
</dbReference>
<keyword evidence="8" id="KW-1185">Reference proteome</keyword>
<dbReference type="Pfam" id="PF13640">
    <property type="entry name" value="2OG-FeII_Oxy_3"/>
    <property type="match status" value="1"/>
</dbReference>
<evidence type="ECO:0000313" key="8">
    <source>
        <dbReference type="Proteomes" id="UP001606210"/>
    </source>
</evidence>